<dbReference type="InterPro" id="IPR050624">
    <property type="entry name" value="HTH-type_Tx_Regulator"/>
</dbReference>
<proteinExistence type="predicted"/>
<dbReference type="Proteomes" id="UP000051999">
    <property type="component" value="Unassembled WGS sequence"/>
</dbReference>
<evidence type="ECO:0000313" key="4">
    <source>
        <dbReference type="EMBL" id="KRL56397.1"/>
    </source>
</evidence>
<dbReference type="PROSITE" id="PS50977">
    <property type="entry name" value="HTH_TETR_2"/>
    <property type="match status" value="1"/>
</dbReference>
<comment type="caution">
    <text evidence="4">The sequence shown here is derived from an EMBL/GenBank/DDBJ whole genome shotgun (WGS) entry which is preliminary data.</text>
</comment>
<dbReference type="OrthoDB" id="9810250at2"/>
<dbReference type="Pfam" id="PF14278">
    <property type="entry name" value="TetR_C_8"/>
    <property type="match status" value="1"/>
</dbReference>
<dbReference type="GO" id="GO:0003677">
    <property type="term" value="F:DNA binding"/>
    <property type="evidence" value="ECO:0007669"/>
    <property type="project" value="UniProtKB-UniRule"/>
</dbReference>
<dbReference type="SUPFAM" id="SSF46689">
    <property type="entry name" value="Homeodomain-like"/>
    <property type="match status" value="1"/>
</dbReference>
<protein>
    <submittedName>
        <fullName evidence="4">Transcriptional regulator</fullName>
    </submittedName>
</protein>
<feature type="domain" description="HTH tetR-type" evidence="3">
    <location>
        <begin position="2"/>
        <end position="62"/>
    </location>
</feature>
<evidence type="ECO:0000259" key="3">
    <source>
        <dbReference type="PROSITE" id="PS50977"/>
    </source>
</evidence>
<feature type="DNA-binding region" description="H-T-H motif" evidence="2">
    <location>
        <begin position="25"/>
        <end position="44"/>
    </location>
</feature>
<gene>
    <name evidence="4" type="ORF">FD35_GL002033</name>
</gene>
<dbReference type="InterPro" id="IPR001647">
    <property type="entry name" value="HTH_TetR"/>
</dbReference>
<name>A0A0R1RHN8_9LACO</name>
<dbReference type="RefSeq" id="WP_017262686.1">
    <property type="nucleotide sequence ID" value="NZ_AZFF01000004.1"/>
</dbReference>
<dbReference type="Gene3D" id="1.10.357.10">
    <property type="entry name" value="Tetracycline Repressor, domain 2"/>
    <property type="match status" value="1"/>
</dbReference>
<dbReference type="Pfam" id="PF00440">
    <property type="entry name" value="TetR_N"/>
    <property type="match status" value="1"/>
</dbReference>
<dbReference type="InterPro" id="IPR039532">
    <property type="entry name" value="TetR_C_Firmicutes"/>
</dbReference>
<dbReference type="EMBL" id="AZFF01000004">
    <property type="protein sequence ID" value="KRL56397.1"/>
    <property type="molecule type" value="Genomic_DNA"/>
</dbReference>
<accession>A0A0R1RHN8</accession>
<evidence type="ECO:0000313" key="5">
    <source>
        <dbReference type="Proteomes" id="UP000051999"/>
    </source>
</evidence>
<dbReference type="AlphaFoldDB" id="A0A0R1RHN8"/>
<dbReference type="PATRIC" id="fig|1114972.6.peg.2078"/>
<evidence type="ECO:0000256" key="1">
    <source>
        <dbReference type="ARBA" id="ARBA00023125"/>
    </source>
</evidence>
<keyword evidence="1 2" id="KW-0238">DNA-binding</keyword>
<organism evidence="4 5">
    <name type="scientific">Furfurilactobacillus rossiae DSM 15814</name>
    <dbReference type="NCBI Taxonomy" id="1114972"/>
    <lineage>
        <taxon>Bacteria</taxon>
        <taxon>Bacillati</taxon>
        <taxon>Bacillota</taxon>
        <taxon>Bacilli</taxon>
        <taxon>Lactobacillales</taxon>
        <taxon>Lactobacillaceae</taxon>
        <taxon>Furfurilactobacillus</taxon>
    </lineage>
</organism>
<sequence length="192" mass="21972">MKTAKEALAKSLKTLLQTRSFDEIAVKQIVLDSGVNRQTFYYHFQDKFDCLQYLFFNEARDLIPEQILLSEWKARYLSVFRYLDVNHNFCRHVEVSSGYSQLSDFVLDCINLIVQGMTRKVSVNAADSFGSGKDLSVLEYGLQGVIMNWFRDGLRENPTLLIDGAANFTEEQLEILLRDSQCVDKSDKVSGC</sequence>
<dbReference type="InterPro" id="IPR009057">
    <property type="entry name" value="Homeodomain-like_sf"/>
</dbReference>
<reference evidence="4 5" key="1">
    <citation type="journal article" date="2015" name="Genome Announc.">
        <title>Expanding the biotechnology potential of lactobacilli through comparative genomics of 213 strains and associated genera.</title>
        <authorList>
            <person name="Sun Z."/>
            <person name="Harris H.M."/>
            <person name="McCann A."/>
            <person name="Guo C."/>
            <person name="Argimon S."/>
            <person name="Zhang W."/>
            <person name="Yang X."/>
            <person name="Jeffery I.B."/>
            <person name="Cooney J.C."/>
            <person name="Kagawa T.F."/>
            <person name="Liu W."/>
            <person name="Song Y."/>
            <person name="Salvetti E."/>
            <person name="Wrobel A."/>
            <person name="Rasinkangas P."/>
            <person name="Parkhill J."/>
            <person name="Rea M.C."/>
            <person name="O'Sullivan O."/>
            <person name="Ritari J."/>
            <person name="Douillard F.P."/>
            <person name="Paul Ross R."/>
            <person name="Yang R."/>
            <person name="Briner A.E."/>
            <person name="Felis G.E."/>
            <person name="de Vos W.M."/>
            <person name="Barrangou R."/>
            <person name="Klaenhammer T.R."/>
            <person name="Caufield P.W."/>
            <person name="Cui Y."/>
            <person name="Zhang H."/>
            <person name="O'Toole P.W."/>
        </authorList>
    </citation>
    <scope>NUCLEOTIDE SEQUENCE [LARGE SCALE GENOMIC DNA]</scope>
    <source>
        <strain evidence="4 5">DSM 15814</strain>
    </source>
</reference>
<dbReference type="STRING" id="1114972.FD35_GL002033"/>
<dbReference type="PANTHER" id="PTHR43479:SF7">
    <property type="entry name" value="TETR-FAMILY TRANSCRIPTIONAL REGULATOR"/>
    <property type="match status" value="1"/>
</dbReference>
<dbReference type="PANTHER" id="PTHR43479">
    <property type="entry name" value="ACREF/ENVCD OPERON REPRESSOR-RELATED"/>
    <property type="match status" value="1"/>
</dbReference>
<evidence type="ECO:0000256" key="2">
    <source>
        <dbReference type="PROSITE-ProRule" id="PRU00335"/>
    </source>
</evidence>
<keyword evidence="5" id="KW-1185">Reference proteome</keyword>